<evidence type="ECO:0000313" key="2">
    <source>
        <dbReference type="Proteomes" id="UP000010467"/>
    </source>
</evidence>
<dbReference type="RefSeq" id="WP_015236226.1">
    <property type="nucleotide sequence ID" value="NC_019793.1"/>
</dbReference>
<gene>
    <name evidence="1" type="ordered locus">Deipe_2452</name>
</gene>
<sequence>MARRTLDNVKENDFVIVERLGRPWRLTRVEAHDDRIVTVRGGFTYCAATGARLDAAAGRQVASERLTVPSQDALDYLTIVAFHKRLAHYQIHTLPKAKRRPLAELSREFSRLLGLDLGEAISLELAEYSD</sequence>
<organism evidence="1 2">
    <name type="scientific">Deinococcus peraridilitoris (strain DSM 19664 / LMG 22246 / CIP 109416 / KR-200)</name>
    <dbReference type="NCBI Taxonomy" id="937777"/>
    <lineage>
        <taxon>Bacteria</taxon>
        <taxon>Thermotogati</taxon>
        <taxon>Deinococcota</taxon>
        <taxon>Deinococci</taxon>
        <taxon>Deinococcales</taxon>
        <taxon>Deinococcaceae</taxon>
        <taxon>Deinococcus</taxon>
    </lineage>
</organism>
<dbReference type="Proteomes" id="UP000010467">
    <property type="component" value="Chromosome"/>
</dbReference>
<dbReference type="PATRIC" id="fig|937777.3.peg.2456"/>
<dbReference type="KEGG" id="dpd:Deipe_2452"/>
<reference evidence="2" key="1">
    <citation type="submission" date="2012-03" db="EMBL/GenBank/DDBJ databases">
        <title>Complete sequence of chromosome of Deinococcus peraridilitoris DSM 19664.</title>
        <authorList>
            <person name="Lucas S."/>
            <person name="Copeland A."/>
            <person name="Lapidus A."/>
            <person name="Glavina del Rio T."/>
            <person name="Dalin E."/>
            <person name="Tice H."/>
            <person name="Bruce D."/>
            <person name="Goodwin L."/>
            <person name="Pitluck S."/>
            <person name="Peters L."/>
            <person name="Mikhailova N."/>
            <person name="Lu M."/>
            <person name="Kyrpides N."/>
            <person name="Mavromatis K."/>
            <person name="Ivanova N."/>
            <person name="Brettin T."/>
            <person name="Detter J.C."/>
            <person name="Han C."/>
            <person name="Larimer F."/>
            <person name="Land M."/>
            <person name="Hauser L."/>
            <person name="Markowitz V."/>
            <person name="Cheng J.-F."/>
            <person name="Hugenholtz P."/>
            <person name="Woyke T."/>
            <person name="Wu D."/>
            <person name="Pukall R."/>
            <person name="Steenblock K."/>
            <person name="Brambilla E."/>
            <person name="Klenk H.-P."/>
            <person name="Eisen J.A."/>
        </authorList>
    </citation>
    <scope>NUCLEOTIDE SEQUENCE [LARGE SCALE GENOMIC DNA]</scope>
    <source>
        <strain evidence="2">DSM 19664 / LMG 22246 / CIP 109416 / KR-200</strain>
    </source>
</reference>
<protein>
    <submittedName>
        <fullName evidence="1">Uncharacterized protein</fullName>
    </submittedName>
</protein>
<name>L0A3A5_DEIPD</name>
<accession>L0A3A5</accession>
<dbReference type="EMBL" id="CP003382">
    <property type="protein sequence ID" value="AFZ67924.1"/>
    <property type="molecule type" value="Genomic_DNA"/>
</dbReference>
<dbReference type="AlphaFoldDB" id="L0A3A5"/>
<dbReference type="STRING" id="937777.Deipe_2452"/>
<proteinExistence type="predicted"/>
<dbReference type="HOGENOM" id="CLU_163222_0_0_0"/>
<keyword evidence="2" id="KW-1185">Reference proteome</keyword>
<evidence type="ECO:0000313" key="1">
    <source>
        <dbReference type="EMBL" id="AFZ67924.1"/>
    </source>
</evidence>